<evidence type="ECO:0000313" key="1">
    <source>
        <dbReference type="EMBL" id="MBD2294478.1"/>
    </source>
</evidence>
<sequence>MKNFSQIWNCPDILEFRCPQEWDSLNQTEDRDVRYCKVCSQNVYMCSTPQEFTKNAKSGKCVAIPNELAHRPEDPKLVLGRPSQETCTEIEQQKRLISEFIAWWKVSLTSEPSFFPTFVRKCYDESYLNYQKQQFALDLLEFEQFDRFSEIAKSLNKDKRFLNTIIEQLISIGRFDIAMDVVAAFKISSYRVAALNYLALESARLGQIERAIDIFELNLQTARSLVNSKKYEAAILQCAASIGITLPMQSNIALDQSDESS</sequence>
<accession>A0A926WJV2</accession>
<dbReference type="Proteomes" id="UP000662185">
    <property type="component" value="Unassembled WGS sequence"/>
</dbReference>
<organism evidence="1 2">
    <name type="scientific">Anabaena sphaerica FACHB-251</name>
    <dbReference type="NCBI Taxonomy" id="2692883"/>
    <lineage>
        <taxon>Bacteria</taxon>
        <taxon>Bacillati</taxon>
        <taxon>Cyanobacteriota</taxon>
        <taxon>Cyanophyceae</taxon>
        <taxon>Nostocales</taxon>
        <taxon>Nostocaceae</taxon>
        <taxon>Anabaena</taxon>
    </lineage>
</organism>
<comment type="caution">
    <text evidence="1">The sequence shown here is derived from an EMBL/GenBank/DDBJ whole genome shotgun (WGS) entry which is preliminary data.</text>
</comment>
<proteinExistence type="predicted"/>
<keyword evidence="2" id="KW-1185">Reference proteome</keyword>
<evidence type="ECO:0008006" key="3">
    <source>
        <dbReference type="Google" id="ProtNLM"/>
    </source>
</evidence>
<evidence type="ECO:0000313" key="2">
    <source>
        <dbReference type="Proteomes" id="UP000662185"/>
    </source>
</evidence>
<dbReference type="AlphaFoldDB" id="A0A926WJV2"/>
<protein>
    <recommendedName>
        <fullName evidence="3">Tetratricopeptide repeat protein</fullName>
    </recommendedName>
</protein>
<name>A0A926WJV2_9NOST</name>
<dbReference type="EMBL" id="JACJQU010000006">
    <property type="protein sequence ID" value="MBD2294478.1"/>
    <property type="molecule type" value="Genomic_DNA"/>
</dbReference>
<dbReference type="Gene3D" id="1.25.40.10">
    <property type="entry name" value="Tetratricopeptide repeat domain"/>
    <property type="match status" value="1"/>
</dbReference>
<gene>
    <name evidence="1" type="ORF">H6G06_13575</name>
</gene>
<dbReference type="RefSeq" id="WP_190560876.1">
    <property type="nucleotide sequence ID" value="NZ_JACJQU010000006.1"/>
</dbReference>
<reference evidence="2" key="1">
    <citation type="journal article" date="2020" name="ISME J.">
        <title>Comparative genomics reveals insights into cyanobacterial evolution and habitat adaptation.</title>
        <authorList>
            <person name="Chen M.Y."/>
            <person name="Teng W.K."/>
            <person name="Zhao L."/>
            <person name="Hu C.X."/>
            <person name="Zhou Y.K."/>
            <person name="Han B.P."/>
            <person name="Song L.R."/>
            <person name="Shu W.S."/>
        </authorList>
    </citation>
    <scope>NUCLEOTIDE SEQUENCE [LARGE SCALE GENOMIC DNA]</scope>
    <source>
        <strain evidence="2">FACHB-251</strain>
    </source>
</reference>
<dbReference type="InterPro" id="IPR011990">
    <property type="entry name" value="TPR-like_helical_dom_sf"/>
</dbReference>